<keyword evidence="2" id="KW-0812">Transmembrane</keyword>
<evidence type="ECO:0000256" key="3">
    <source>
        <dbReference type="SAM" id="SignalP"/>
    </source>
</evidence>
<protein>
    <submittedName>
        <fullName evidence="4">Uncharacterized protein</fullName>
    </submittedName>
</protein>
<feature type="transmembrane region" description="Helical" evidence="2">
    <location>
        <begin position="177"/>
        <end position="198"/>
    </location>
</feature>
<feature type="region of interest" description="Disordered" evidence="1">
    <location>
        <begin position="42"/>
        <end position="90"/>
    </location>
</feature>
<reference evidence="4 5" key="1">
    <citation type="submission" date="2015-07" db="EMBL/GenBank/DDBJ databases">
        <title>Genome analysis of myxobacterium Chondromyces crocatus Cm c5 reveals a high potential for natural compound synthesis and the genetic basis for the loss of fruiting body formation.</title>
        <authorList>
            <person name="Zaburannyi N."/>
            <person name="Bunk B."/>
            <person name="Maier J."/>
            <person name="Overmann J."/>
            <person name="Mueller R."/>
        </authorList>
    </citation>
    <scope>NUCLEOTIDE SEQUENCE [LARGE SCALE GENOMIC DNA]</scope>
    <source>
        <strain evidence="4 5">Cm c5</strain>
    </source>
</reference>
<gene>
    <name evidence="4" type="ORF">CMC5_081540</name>
</gene>
<dbReference type="AlphaFoldDB" id="A0A0K1ETD6"/>
<feature type="signal peptide" evidence="3">
    <location>
        <begin position="1"/>
        <end position="42"/>
    </location>
</feature>
<evidence type="ECO:0000256" key="2">
    <source>
        <dbReference type="SAM" id="Phobius"/>
    </source>
</evidence>
<evidence type="ECO:0000313" key="4">
    <source>
        <dbReference type="EMBL" id="AKT43917.1"/>
    </source>
</evidence>
<keyword evidence="5" id="KW-1185">Reference proteome</keyword>
<dbReference type="EMBL" id="CP012159">
    <property type="protein sequence ID" value="AKT43917.1"/>
    <property type="molecule type" value="Genomic_DNA"/>
</dbReference>
<dbReference type="KEGG" id="ccro:CMC5_081540"/>
<keyword evidence="2" id="KW-0472">Membrane</keyword>
<keyword evidence="2" id="KW-1133">Transmembrane helix</keyword>
<dbReference type="STRING" id="52.CMC5_081540"/>
<organism evidence="4 5">
    <name type="scientific">Chondromyces crocatus</name>
    <dbReference type="NCBI Taxonomy" id="52"/>
    <lineage>
        <taxon>Bacteria</taxon>
        <taxon>Pseudomonadati</taxon>
        <taxon>Myxococcota</taxon>
        <taxon>Polyangia</taxon>
        <taxon>Polyangiales</taxon>
        <taxon>Polyangiaceae</taxon>
        <taxon>Chondromyces</taxon>
    </lineage>
</organism>
<feature type="region of interest" description="Disordered" evidence="1">
    <location>
        <begin position="108"/>
        <end position="128"/>
    </location>
</feature>
<accession>A0A0K1ETD6</accession>
<feature type="chain" id="PRO_5005459949" evidence="3">
    <location>
        <begin position="43"/>
        <end position="235"/>
    </location>
</feature>
<feature type="compositionally biased region" description="Pro residues" evidence="1">
    <location>
        <begin position="46"/>
        <end position="55"/>
    </location>
</feature>
<proteinExistence type="predicted"/>
<dbReference type="RefSeq" id="WP_050435325.1">
    <property type="nucleotide sequence ID" value="NZ_CP012159.1"/>
</dbReference>
<name>A0A0K1ETD6_CHOCO</name>
<feature type="compositionally biased region" description="Low complexity" evidence="1">
    <location>
        <begin position="69"/>
        <end position="90"/>
    </location>
</feature>
<keyword evidence="3" id="KW-0732">Signal</keyword>
<evidence type="ECO:0000313" key="5">
    <source>
        <dbReference type="Proteomes" id="UP000067626"/>
    </source>
</evidence>
<sequence length="235" mass="23447">MKGAILDIDKRFRYRVRMQRTGKGLLAAALVAGLTVSGGALAQKPPTAPAQPAPPAQVATPAQTPPPTSAQEPAAATTREEGTAAGAAVAAEASAQQTAATVDADIAVSGSPSASSSSSGDSAEPGPSWKTIAVGSGITAAFLGGSMIFLTLGKPGTAAAGGAPPVATSEQSTFRTLGLVSFAGAWVAGALTVAYAIWPRDSQVERDRKREDDRAIWVAPSVGPGTAGLVMQGHF</sequence>
<dbReference type="Proteomes" id="UP000067626">
    <property type="component" value="Chromosome"/>
</dbReference>
<evidence type="ECO:0000256" key="1">
    <source>
        <dbReference type="SAM" id="MobiDB-lite"/>
    </source>
</evidence>